<protein>
    <submittedName>
        <fullName evidence="2">Uncharacterized protein</fullName>
    </submittedName>
</protein>
<dbReference type="Proteomes" id="UP000593567">
    <property type="component" value="Unassembled WGS sequence"/>
</dbReference>
<keyword evidence="3" id="KW-1185">Reference proteome</keyword>
<feature type="compositionally biased region" description="Polar residues" evidence="1">
    <location>
        <begin position="10"/>
        <end position="33"/>
    </location>
</feature>
<dbReference type="AlphaFoldDB" id="A0A7J7IXA6"/>
<accession>A0A7J7IXA6</accession>
<gene>
    <name evidence="2" type="ORF">EB796_023142</name>
</gene>
<organism evidence="2 3">
    <name type="scientific">Bugula neritina</name>
    <name type="common">Brown bryozoan</name>
    <name type="synonym">Sertularia neritina</name>
    <dbReference type="NCBI Taxonomy" id="10212"/>
    <lineage>
        <taxon>Eukaryota</taxon>
        <taxon>Metazoa</taxon>
        <taxon>Spiralia</taxon>
        <taxon>Lophotrochozoa</taxon>
        <taxon>Bryozoa</taxon>
        <taxon>Gymnolaemata</taxon>
        <taxon>Cheilostomatida</taxon>
        <taxon>Flustrina</taxon>
        <taxon>Buguloidea</taxon>
        <taxon>Bugulidae</taxon>
        <taxon>Bugula</taxon>
    </lineage>
</organism>
<evidence type="ECO:0000313" key="3">
    <source>
        <dbReference type="Proteomes" id="UP000593567"/>
    </source>
</evidence>
<evidence type="ECO:0000256" key="1">
    <source>
        <dbReference type="SAM" id="MobiDB-lite"/>
    </source>
</evidence>
<reference evidence="2" key="1">
    <citation type="submission" date="2020-06" db="EMBL/GenBank/DDBJ databases">
        <title>Draft genome of Bugula neritina, a colonial animal packing powerful symbionts and potential medicines.</title>
        <authorList>
            <person name="Rayko M."/>
        </authorList>
    </citation>
    <scope>NUCLEOTIDE SEQUENCE [LARGE SCALE GENOMIC DNA]</scope>
    <source>
        <strain evidence="2">Kwan_BN1</strain>
    </source>
</reference>
<name>A0A7J7IXA6_BUGNE</name>
<proteinExistence type="predicted"/>
<sequence>MLATEKNSKPQKVQVRSNSVDYSGSSRTGTVHSAQFVGGGGQEKKLMKSKALSANTLLRKSKKNSTDRFNTGEVYSHLPMPQRKISMHQVLMLKSKLAQSMKKLKPNLTISYQAPFNI</sequence>
<comment type="caution">
    <text evidence="2">The sequence shown here is derived from an EMBL/GenBank/DDBJ whole genome shotgun (WGS) entry which is preliminary data.</text>
</comment>
<dbReference type="EMBL" id="VXIV02003294">
    <property type="protein sequence ID" value="KAF6018562.1"/>
    <property type="molecule type" value="Genomic_DNA"/>
</dbReference>
<feature type="region of interest" description="Disordered" evidence="1">
    <location>
        <begin position="1"/>
        <end position="43"/>
    </location>
</feature>
<evidence type="ECO:0000313" key="2">
    <source>
        <dbReference type="EMBL" id="KAF6018562.1"/>
    </source>
</evidence>